<organism evidence="2 3">
    <name type="scientific">Guptibacillus hwajinpoensis</name>
    <dbReference type="NCBI Taxonomy" id="208199"/>
    <lineage>
        <taxon>Bacteria</taxon>
        <taxon>Bacillati</taxon>
        <taxon>Bacillota</taxon>
        <taxon>Bacilli</taxon>
        <taxon>Bacillales</taxon>
        <taxon>Guptibacillaceae</taxon>
        <taxon>Guptibacillus</taxon>
    </lineage>
</organism>
<dbReference type="RefSeq" id="WP_301551550.1">
    <property type="nucleotide sequence ID" value="NZ_JAQRMZ010000004.1"/>
</dbReference>
<name>A0ABU0K775_9BACL</name>
<evidence type="ECO:0000313" key="3">
    <source>
        <dbReference type="Proteomes" id="UP001226720"/>
    </source>
</evidence>
<dbReference type="EMBL" id="JAUSWM010000008">
    <property type="protein sequence ID" value="MDQ0484495.1"/>
    <property type="molecule type" value="Genomic_DNA"/>
</dbReference>
<keyword evidence="3" id="KW-1185">Reference proteome</keyword>
<sequence>MLIKKIICEVKKEHAIAFALGQERWKEIKHIDGFVAQYGGWSESEHKAIVIGFWRNRLSYNEFMEKCHDLIYEKTGQSGTIKSIDVRIEEKEVDNIKALTKEWLHTQDSTVCEEWTITTGQMKGSVR</sequence>
<reference evidence="2" key="1">
    <citation type="submission" date="2023-07" db="EMBL/GenBank/DDBJ databases">
        <title>Genomic Encyclopedia of Type Strains, Phase IV (KMG-IV): sequencing the most valuable type-strain genomes for metagenomic binning, comparative biology and taxonomic classification.</title>
        <authorList>
            <person name="Goeker M."/>
        </authorList>
    </citation>
    <scope>NUCLEOTIDE SEQUENCE [LARGE SCALE GENOMIC DNA]</scope>
    <source>
        <strain evidence="2">JSM 076093</strain>
    </source>
</reference>
<evidence type="ECO:0000259" key="1">
    <source>
        <dbReference type="Pfam" id="PF16291"/>
    </source>
</evidence>
<proteinExistence type="predicted"/>
<protein>
    <recommendedName>
        <fullName evidence="1">DUF4937 domain-containing protein</fullName>
    </recommendedName>
</protein>
<accession>A0ABU0K775</accession>
<dbReference type="InterPro" id="IPR032555">
    <property type="entry name" value="DUF4937"/>
</dbReference>
<comment type="caution">
    <text evidence="2">The sequence shown here is derived from an EMBL/GenBank/DDBJ whole genome shotgun (WGS) entry which is preliminary data.</text>
</comment>
<gene>
    <name evidence="2" type="ORF">QO000_003479</name>
</gene>
<dbReference type="Pfam" id="PF16291">
    <property type="entry name" value="DUF4937"/>
    <property type="match status" value="1"/>
</dbReference>
<evidence type="ECO:0000313" key="2">
    <source>
        <dbReference type="EMBL" id="MDQ0484495.1"/>
    </source>
</evidence>
<dbReference type="Proteomes" id="UP001226720">
    <property type="component" value="Unassembled WGS sequence"/>
</dbReference>
<dbReference type="GeneID" id="301327072"/>
<feature type="domain" description="DUF4937" evidence="1">
    <location>
        <begin position="2"/>
        <end position="87"/>
    </location>
</feature>